<evidence type="ECO:0000256" key="7">
    <source>
        <dbReference type="ARBA" id="ARBA00022989"/>
    </source>
</evidence>
<dbReference type="InterPro" id="IPR036097">
    <property type="entry name" value="HisK_dim/P_sf"/>
</dbReference>
<dbReference type="PANTHER" id="PTHR45436">
    <property type="entry name" value="SENSOR HISTIDINE KINASE YKOH"/>
    <property type="match status" value="1"/>
</dbReference>
<evidence type="ECO:0000256" key="6">
    <source>
        <dbReference type="ARBA" id="ARBA00022777"/>
    </source>
</evidence>
<dbReference type="SUPFAM" id="SSF55874">
    <property type="entry name" value="ATPase domain of HSP90 chaperone/DNA topoisomerase II/histidine kinase"/>
    <property type="match status" value="1"/>
</dbReference>
<accession>A0ABT4JRP3</accession>
<keyword evidence="4" id="KW-0808">Transferase</keyword>
<evidence type="ECO:0000256" key="2">
    <source>
        <dbReference type="ARBA" id="ARBA00012438"/>
    </source>
</evidence>
<dbReference type="Pfam" id="PF00512">
    <property type="entry name" value="HisKA"/>
    <property type="match status" value="1"/>
</dbReference>
<comment type="caution">
    <text evidence="9">The sequence shown here is derived from an EMBL/GenBank/DDBJ whole genome shotgun (WGS) entry which is preliminary data.</text>
</comment>
<reference evidence="9" key="1">
    <citation type="submission" date="2022-12" db="EMBL/GenBank/DDBJ databases">
        <title>Marinomonas 15G1-11 sp. nov, isolated from marine algae.</title>
        <authorList>
            <person name="Butt M."/>
            <person name="Choi D.G."/>
            <person name="Kim J.M."/>
            <person name="Lee J.K."/>
            <person name="Baek J.H."/>
            <person name="Jeon C.O."/>
        </authorList>
    </citation>
    <scope>NUCLEOTIDE SEQUENCE</scope>
    <source>
        <strain evidence="9">15G1-11</strain>
    </source>
</reference>
<comment type="catalytic activity">
    <reaction evidence="1">
        <text>ATP + protein L-histidine = ADP + protein N-phospho-L-histidine.</text>
        <dbReference type="EC" id="2.7.13.3"/>
    </reaction>
</comment>
<keyword evidence="5" id="KW-0812">Transmembrane</keyword>
<evidence type="ECO:0000256" key="1">
    <source>
        <dbReference type="ARBA" id="ARBA00000085"/>
    </source>
</evidence>
<dbReference type="SUPFAM" id="SSF47384">
    <property type="entry name" value="Homodimeric domain of signal transducing histidine kinase"/>
    <property type="match status" value="1"/>
</dbReference>
<dbReference type="EMBL" id="JAPUBN010000011">
    <property type="protein sequence ID" value="MCZ2721009.1"/>
    <property type="molecule type" value="Genomic_DNA"/>
</dbReference>
<dbReference type="InterPro" id="IPR036890">
    <property type="entry name" value="HATPase_C_sf"/>
</dbReference>
<evidence type="ECO:0000256" key="4">
    <source>
        <dbReference type="ARBA" id="ARBA00022679"/>
    </source>
</evidence>
<dbReference type="SMART" id="SM00387">
    <property type="entry name" value="HATPase_c"/>
    <property type="match status" value="1"/>
</dbReference>
<sequence length="394" mass="44914">MIFRFSEEFIEEYLIYPQLSFELNRFVKSQQNIDISPPGMSFYNESTIPTSLKHFQPQNNLQETEIEGKEVTLIVANINGQKYMVIDNKSIFEDLESAIEIILILASFFSILSAWLFSKLSTRSVIAPLSIMVKEIESDAERLHFSITSTDEIGTLARAIEERNARLQDFLERERVFSSDTSHELRTPLTVILGATEVLLANLTGQPKLLNTVNRIKRTTIETTEQVSALLLLSRSPERLSYSTVQIERLIQEQRHQCEYLLESKPVSFNVHIQDTVEIRSQPELISVVLRNLFKNACQHTEQGSISVQLCKDKLIIEDTGSGIGSDSQVLLFDRSNNASSQTGYGFGLSIVKRIIDQLHWNIQFETPHQGGSRFIVFFMMLTKPHHKKAPQFG</sequence>
<evidence type="ECO:0000313" key="10">
    <source>
        <dbReference type="Proteomes" id="UP001149719"/>
    </source>
</evidence>
<keyword evidence="7" id="KW-1133">Transmembrane helix</keyword>
<dbReference type="GO" id="GO:0016301">
    <property type="term" value="F:kinase activity"/>
    <property type="evidence" value="ECO:0007669"/>
    <property type="project" value="UniProtKB-KW"/>
</dbReference>
<dbReference type="Gene3D" id="6.10.340.10">
    <property type="match status" value="1"/>
</dbReference>
<dbReference type="InterPro" id="IPR003661">
    <property type="entry name" value="HisK_dim/P_dom"/>
</dbReference>
<dbReference type="InterPro" id="IPR003594">
    <property type="entry name" value="HATPase_dom"/>
</dbReference>
<keyword evidence="3" id="KW-0597">Phosphoprotein</keyword>
<dbReference type="Pfam" id="PF02518">
    <property type="entry name" value="HATPase_c"/>
    <property type="match status" value="1"/>
</dbReference>
<feature type="domain" description="Histidine kinase" evidence="8">
    <location>
        <begin position="180"/>
        <end position="383"/>
    </location>
</feature>
<dbReference type="RefSeq" id="WP_269123346.1">
    <property type="nucleotide sequence ID" value="NZ_JAPUBN010000011.1"/>
</dbReference>
<dbReference type="PROSITE" id="PS50109">
    <property type="entry name" value="HIS_KIN"/>
    <property type="match status" value="1"/>
</dbReference>
<dbReference type="Proteomes" id="UP001149719">
    <property type="component" value="Unassembled WGS sequence"/>
</dbReference>
<dbReference type="PANTHER" id="PTHR45436:SF16">
    <property type="entry name" value="HISTIDINE KINASE"/>
    <property type="match status" value="1"/>
</dbReference>
<dbReference type="InterPro" id="IPR005467">
    <property type="entry name" value="His_kinase_dom"/>
</dbReference>
<dbReference type="Gene3D" id="3.30.565.10">
    <property type="entry name" value="Histidine kinase-like ATPase, C-terminal domain"/>
    <property type="match status" value="1"/>
</dbReference>
<keyword evidence="10" id="KW-1185">Reference proteome</keyword>
<protein>
    <recommendedName>
        <fullName evidence="2">histidine kinase</fullName>
        <ecNumber evidence="2">2.7.13.3</ecNumber>
    </recommendedName>
</protein>
<organism evidence="9 10">
    <name type="scientific">Marinomonas phaeophyticola</name>
    <dbReference type="NCBI Taxonomy" id="3004091"/>
    <lineage>
        <taxon>Bacteria</taxon>
        <taxon>Pseudomonadati</taxon>
        <taxon>Pseudomonadota</taxon>
        <taxon>Gammaproteobacteria</taxon>
        <taxon>Oceanospirillales</taxon>
        <taxon>Oceanospirillaceae</taxon>
        <taxon>Marinomonas</taxon>
    </lineage>
</organism>
<evidence type="ECO:0000256" key="3">
    <source>
        <dbReference type="ARBA" id="ARBA00022553"/>
    </source>
</evidence>
<evidence type="ECO:0000313" key="9">
    <source>
        <dbReference type="EMBL" id="MCZ2721009.1"/>
    </source>
</evidence>
<gene>
    <name evidence="9" type="ORF">O1D97_04935</name>
</gene>
<keyword evidence="7" id="KW-0472">Membrane</keyword>
<keyword evidence="6 9" id="KW-0418">Kinase</keyword>
<dbReference type="SMART" id="SM00388">
    <property type="entry name" value="HisKA"/>
    <property type="match status" value="1"/>
</dbReference>
<dbReference type="EC" id="2.7.13.3" evidence="2"/>
<evidence type="ECO:0000256" key="5">
    <source>
        <dbReference type="ARBA" id="ARBA00022692"/>
    </source>
</evidence>
<dbReference type="CDD" id="cd00082">
    <property type="entry name" value="HisKA"/>
    <property type="match status" value="1"/>
</dbReference>
<evidence type="ECO:0000259" key="8">
    <source>
        <dbReference type="PROSITE" id="PS50109"/>
    </source>
</evidence>
<proteinExistence type="predicted"/>
<name>A0ABT4JRP3_9GAMM</name>
<dbReference type="Gene3D" id="1.10.287.130">
    <property type="match status" value="1"/>
</dbReference>
<dbReference type="InterPro" id="IPR050428">
    <property type="entry name" value="TCS_sensor_his_kinase"/>
</dbReference>